<evidence type="ECO:0000259" key="2">
    <source>
        <dbReference type="PROSITE" id="PS51898"/>
    </source>
</evidence>
<feature type="domain" description="Tyr recombinase" evidence="2">
    <location>
        <begin position="119"/>
        <end position="302"/>
    </location>
</feature>
<dbReference type="EMBL" id="KN788190">
    <property type="protein sequence ID" value="KIH43194.1"/>
    <property type="molecule type" value="Genomic_DNA"/>
</dbReference>
<dbReference type="GO" id="GO:0003677">
    <property type="term" value="F:DNA binding"/>
    <property type="evidence" value="ECO:0007669"/>
    <property type="project" value="InterPro"/>
</dbReference>
<dbReference type="AlphaFoldDB" id="A0A0C2F8F2"/>
<dbReference type="InterPro" id="IPR002104">
    <property type="entry name" value="Integrase_catalytic"/>
</dbReference>
<name>A0A0C2F8F2_9BILA</name>
<dbReference type="GO" id="GO:0015074">
    <property type="term" value="P:DNA integration"/>
    <property type="evidence" value="ECO:0007669"/>
    <property type="project" value="InterPro"/>
</dbReference>
<dbReference type="Proteomes" id="UP000054047">
    <property type="component" value="Unassembled WGS sequence"/>
</dbReference>
<dbReference type="InterPro" id="IPR013762">
    <property type="entry name" value="Integrase-like_cat_sf"/>
</dbReference>
<reference evidence="3 4" key="1">
    <citation type="submission" date="2013-12" db="EMBL/GenBank/DDBJ databases">
        <title>Draft genome of the parsitic nematode Ancylostoma duodenale.</title>
        <authorList>
            <person name="Mitreva M."/>
        </authorList>
    </citation>
    <scope>NUCLEOTIDE SEQUENCE [LARGE SCALE GENOMIC DNA]</scope>
    <source>
        <strain evidence="3 4">Zhejiang</strain>
    </source>
</reference>
<keyword evidence="4" id="KW-1185">Reference proteome</keyword>
<dbReference type="PROSITE" id="PS51898">
    <property type="entry name" value="TYR_RECOMBINASE"/>
    <property type="match status" value="1"/>
</dbReference>
<dbReference type="InterPro" id="IPR052925">
    <property type="entry name" value="Phage_Integrase-like_Recomb"/>
</dbReference>
<sequence>AKWSSWADTISSARREGREDLAQIVGRAANNALATGTLSAYANMRRRFAEFASSFANVNSNLGKYRNLFIAQLMHAGQNKSIPLATAALNFYYGRLTDGDAEVQKLLMDSSKRDITAIVHRTKATQDDVNAVVNWALNEDSEGAVTDACIVLLSFLAFLRIGETAGIRKRHLEDKGNETWWLHIPRSKTDQCGAGATIAFKVQGRDKILWHRFMQILSAQPRDQFVFATTAGSRPTTDALRKRLNAVLTNAGLGRKGLTSHSFRGGAATVALRRGVSQEDIKRMGRWKSTSSMLHYIEPTPI</sequence>
<keyword evidence="1" id="KW-0233">DNA recombination</keyword>
<evidence type="ECO:0000256" key="1">
    <source>
        <dbReference type="ARBA" id="ARBA00023172"/>
    </source>
</evidence>
<feature type="non-terminal residue" evidence="3">
    <location>
        <position position="1"/>
    </location>
</feature>
<dbReference type="InterPro" id="IPR011010">
    <property type="entry name" value="DNA_brk_join_enz"/>
</dbReference>
<dbReference type="Pfam" id="PF00589">
    <property type="entry name" value="Phage_integrase"/>
    <property type="match status" value="1"/>
</dbReference>
<organism evidence="3 4">
    <name type="scientific">Ancylostoma duodenale</name>
    <dbReference type="NCBI Taxonomy" id="51022"/>
    <lineage>
        <taxon>Eukaryota</taxon>
        <taxon>Metazoa</taxon>
        <taxon>Ecdysozoa</taxon>
        <taxon>Nematoda</taxon>
        <taxon>Chromadorea</taxon>
        <taxon>Rhabditida</taxon>
        <taxon>Rhabditina</taxon>
        <taxon>Rhabditomorpha</taxon>
        <taxon>Strongyloidea</taxon>
        <taxon>Ancylostomatidae</taxon>
        <taxon>Ancylostomatinae</taxon>
        <taxon>Ancylostoma</taxon>
    </lineage>
</organism>
<evidence type="ECO:0000313" key="4">
    <source>
        <dbReference type="Proteomes" id="UP000054047"/>
    </source>
</evidence>
<dbReference type="Gene3D" id="1.10.443.10">
    <property type="entry name" value="Intergrase catalytic core"/>
    <property type="match status" value="1"/>
</dbReference>
<accession>A0A0C2F8F2</accession>
<dbReference type="PANTHER" id="PTHR34605:SF3">
    <property type="entry name" value="P CELL-TYPE AGGLUTINATION PROTEIN MAP4-LIKE-RELATED"/>
    <property type="match status" value="1"/>
</dbReference>
<protein>
    <submittedName>
        <fullName evidence="3">Site-specific recombinase, phage integrase family</fullName>
    </submittedName>
</protein>
<gene>
    <name evidence="3" type="ORF">ANCDUO_26805</name>
</gene>
<dbReference type="SUPFAM" id="SSF56349">
    <property type="entry name" value="DNA breaking-rejoining enzymes"/>
    <property type="match status" value="1"/>
</dbReference>
<dbReference type="GO" id="GO:0006310">
    <property type="term" value="P:DNA recombination"/>
    <property type="evidence" value="ECO:0007669"/>
    <property type="project" value="UniProtKB-KW"/>
</dbReference>
<evidence type="ECO:0000313" key="3">
    <source>
        <dbReference type="EMBL" id="KIH43194.1"/>
    </source>
</evidence>
<dbReference type="PANTHER" id="PTHR34605">
    <property type="entry name" value="PHAGE_INTEGRASE DOMAIN-CONTAINING PROTEIN"/>
    <property type="match status" value="1"/>
</dbReference>
<proteinExistence type="predicted"/>
<dbReference type="OrthoDB" id="5867182at2759"/>